<evidence type="ECO:0000256" key="2">
    <source>
        <dbReference type="ARBA" id="ARBA00022741"/>
    </source>
</evidence>
<dbReference type="InterPro" id="IPR003593">
    <property type="entry name" value="AAA+_ATPase"/>
</dbReference>
<evidence type="ECO:0000256" key="3">
    <source>
        <dbReference type="ARBA" id="ARBA00022840"/>
    </source>
</evidence>
<evidence type="ECO:0000256" key="1">
    <source>
        <dbReference type="ARBA" id="ARBA00022448"/>
    </source>
</evidence>
<dbReference type="Pfam" id="PF00005">
    <property type="entry name" value="ABC_tran"/>
    <property type="match status" value="1"/>
</dbReference>
<dbReference type="AlphaFoldDB" id="A0A840U8V4"/>
<reference evidence="6 7" key="1">
    <citation type="submission" date="2020-08" db="EMBL/GenBank/DDBJ databases">
        <title>Genomic Encyclopedia of Type Strains, Phase IV (KMG-IV): sequencing the most valuable type-strain genomes for metagenomic binning, comparative biology and taxonomic classification.</title>
        <authorList>
            <person name="Goeker M."/>
        </authorList>
    </citation>
    <scope>NUCLEOTIDE SEQUENCE [LARGE SCALE GENOMIC DNA]</scope>
    <source>
        <strain evidence="6 7">DSM 22359</strain>
    </source>
</reference>
<dbReference type="InterPro" id="IPR027417">
    <property type="entry name" value="P-loop_NTPase"/>
</dbReference>
<dbReference type="InterPro" id="IPR051120">
    <property type="entry name" value="ABC_AA/LPS_Transport"/>
</dbReference>
<dbReference type="Gene3D" id="3.40.50.300">
    <property type="entry name" value="P-loop containing nucleotide triphosphate hydrolases"/>
    <property type="match status" value="1"/>
</dbReference>
<dbReference type="SUPFAM" id="SSF52540">
    <property type="entry name" value="P-loop containing nucleoside triphosphate hydrolases"/>
    <property type="match status" value="1"/>
</dbReference>
<feature type="region of interest" description="Disordered" evidence="4">
    <location>
        <begin position="248"/>
        <end position="268"/>
    </location>
</feature>
<feature type="domain" description="ABC transporter" evidence="5">
    <location>
        <begin position="7"/>
        <end position="248"/>
    </location>
</feature>
<dbReference type="PANTHER" id="PTHR45772:SF3">
    <property type="entry name" value="ABC TRANSPORTER ATP-BINDING PROTEIN"/>
    <property type="match status" value="1"/>
</dbReference>
<evidence type="ECO:0000256" key="4">
    <source>
        <dbReference type="SAM" id="MobiDB-lite"/>
    </source>
</evidence>
<dbReference type="EMBL" id="JACHFE010000004">
    <property type="protein sequence ID" value="MBB5321402.1"/>
    <property type="molecule type" value="Genomic_DNA"/>
</dbReference>
<comment type="caution">
    <text evidence="6">The sequence shown here is derived from an EMBL/GenBank/DDBJ whole genome shotgun (WGS) entry which is preliminary data.</text>
</comment>
<sequence length="268" mass="29190">MSEQYVLETRNLVKEFKGFVAVDDVNLQIRQGDIHALIGPNGAGKTTVFNLLTKFLPPSRGQILYKGEDITALKSAAIARKGIVRSFQISAVFPHMTALENIRVALQTFENTSYSFWKSGNSLHKLNQRCMELLDEVGLAGFANTTTVELAYGRKRALELATTLAMEPEILLLDEPTQGMGSEDVDRVVELVRKAAKGRTVLMVEHNLSVVSKLCDRITVLAQGAVLTEGDYATVSADPAVREVYMGSDGSGERGVAAEDNQTVEAAQ</sequence>
<dbReference type="SMART" id="SM00382">
    <property type="entry name" value="AAA"/>
    <property type="match status" value="1"/>
</dbReference>
<dbReference type="InterPro" id="IPR003439">
    <property type="entry name" value="ABC_transporter-like_ATP-bd"/>
</dbReference>
<dbReference type="PANTHER" id="PTHR45772">
    <property type="entry name" value="CONSERVED COMPONENT OF ABC TRANSPORTER FOR NATURAL AMINO ACIDS-RELATED"/>
    <property type="match status" value="1"/>
</dbReference>
<protein>
    <submittedName>
        <fullName evidence="6">Branched-chain amino acid transport system ATP-binding protein</fullName>
    </submittedName>
</protein>
<evidence type="ECO:0000313" key="7">
    <source>
        <dbReference type="Proteomes" id="UP000591735"/>
    </source>
</evidence>
<dbReference type="RefSeq" id="WP_183702778.1">
    <property type="nucleotide sequence ID" value="NZ_JACHFE010000004.1"/>
</dbReference>
<dbReference type="Proteomes" id="UP000591735">
    <property type="component" value="Unassembled WGS sequence"/>
</dbReference>
<keyword evidence="3 6" id="KW-0067">ATP-binding</keyword>
<proteinExistence type="predicted"/>
<dbReference type="GO" id="GO:0005524">
    <property type="term" value="F:ATP binding"/>
    <property type="evidence" value="ECO:0007669"/>
    <property type="project" value="UniProtKB-KW"/>
</dbReference>
<dbReference type="InterPro" id="IPR032823">
    <property type="entry name" value="BCA_ABC_TP_C"/>
</dbReference>
<dbReference type="GO" id="GO:0016887">
    <property type="term" value="F:ATP hydrolysis activity"/>
    <property type="evidence" value="ECO:0007669"/>
    <property type="project" value="InterPro"/>
</dbReference>
<evidence type="ECO:0000313" key="6">
    <source>
        <dbReference type="EMBL" id="MBB5321402.1"/>
    </source>
</evidence>
<keyword evidence="1" id="KW-0813">Transport</keyword>
<dbReference type="CDD" id="cd03219">
    <property type="entry name" value="ABC_Mj1267_LivG_branched"/>
    <property type="match status" value="1"/>
</dbReference>
<evidence type="ECO:0000259" key="5">
    <source>
        <dbReference type="PROSITE" id="PS50893"/>
    </source>
</evidence>
<keyword evidence="2" id="KW-0547">Nucleotide-binding</keyword>
<dbReference type="Pfam" id="PF12399">
    <property type="entry name" value="BCA_ABC_TP_C"/>
    <property type="match status" value="1"/>
</dbReference>
<dbReference type="GO" id="GO:0005886">
    <property type="term" value="C:plasma membrane"/>
    <property type="evidence" value="ECO:0007669"/>
    <property type="project" value="TreeGrafter"/>
</dbReference>
<gene>
    <name evidence="6" type="ORF">HNR38_001891</name>
</gene>
<accession>A0A840U8V4</accession>
<name>A0A840U8V4_9GAMM</name>
<dbReference type="PROSITE" id="PS50893">
    <property type="entry name" value="ABC_TRANSPORTER_2"/>
    <property type="match status" value="1"/>
</dbReference>
<keyword evidence="7" id="KW-1185">Reference proteome</keyword>
<organism evidence="6 7">
    <name type="scientific">Marinobacter oulmenensis</name>
    <dbReference type="NCBI Taxonomy" id="643747"/>
    <lineage>
        <taxon>Bacteria</taxon>
        <taxon>Pseudomonadati</taxon>
        <taxon>Pseudomonadota</taxon>
        <taxon>Gammaproteobacteria</taxon>
        <taxon>Pseudomonadales</taxon>
        <taxon>Marinobacteraceae</taxon>
        <taxon>Marinobacter</taxon>
    </lineage>
</organism>